<proteinExistence type="predicted"/>
<dbReference type="Proteomes" id="UP000004457">
    <property type="component" value="Unassembled WGS sequence"/>
</dbReference>
<evidence type="ECO:0000313" key="2">
    <source>
        <dbReference type="Proteomes" id="UP000004457"/>
    </source>
</evidence>
<keyword evidence="2" id="KW-1185">Reference proteome</keyword>
<reference evidence="1 2" key="1">
    <citation type="submission" date="2009-01" db="EMBL/GenBank/DDBJ databases">
        <authorList>
            <person name="Fulton L."/>
            <person name="Clifton S."/>
            <person name="Chinwalla A.T."/>
            <person name="Mitreva M."/>
            <person name="Sodergren E."/>
            <person name="Weinstock G."/>
            <person name="Clifton S."/>
            <person name="Dooling D.J."/>
            <person name="Fulton B."/>
            <person name="Minx P."/>
            <person name="Pepin K.H."/>
            <person name="Johnson M."/>
            <person name="Bhonagiri V."/>
            <person name="Nash W.E."/>
            <person name="Mardis E.R."/>
            <person name="Wilson R.K."/>
        </authorList>
    </citation>
    <scope>NUCLEOTIDE SEQUENCE [LARGE SCALE GENOMIC DNA]</scope>
    <source>
        <strain evidence="1 2">NRL30031/H210</strain>
    </source>
</reference>
<evidence type="ECO:0000313" key="1">
    <source>
        <dbReference type="EMBL" id="EEG34509.1"/>
    </source>
</evidence>
<gene>
    <name evidence="1" type="ORF">NEIFLAOT_00385</name>
</gene>
<comment type="caution">
    <text evidence="1">The sequence shown here is derived from an EMBL/GenBank/DDBJ whole genome shotgun (WGS) entry which is preliminary data.</text>
</comment>
<dbReference type="AlphaFoldDB" id="C0EKE2"/>
<name>C0EKE2_NEIFL</name>
<organism evidence="1 2">
    <name type="scientific">Neisseria flavescens NRL30031/H210</name>
    <dbReference type="NCBI Taxonomy" id="546264"/>
    <lineage>
        <taxon>Bacteria</taxon>
        <taxon>Pseudomonadati</taxon>
        <taxon>Pseudomonadota</taxon>
        <taxon>Betaproteobacteria</taxon>
        <taxon>Neisseriales</taxon>
        <taxon>Neisseriaceae</taxon>
        <taxon>Neisseria</taxon>
    </lineage>
</organism>
<dbReference type="EMBL" id="ACEN01000009">
    <property type="protein sequence ID" value="EEG34509.1"/>
    <property type="molecule type" value="Genomic_DNA"/>
</dbReference>
<accession>C0EKE2</accession>
<protein>
    <submittedName>
        <fullName evidence="1">Uncharacterized protein</fullName>
    </submittedName>
</protein>
<sequence>MSHGKFPFGKHVESRYFNLFVIFLAPTIYIKCRNSRKNVKRR</sequence>